<reference evidence="4 5" key="1">
    <citation type="submission" date="2015-02" db="EMBL/GenBank/DDBJ databases">
        <title>Draft genome sequences of ten Microbacterium spp. with emphasis on heavy metal contaminated environments.</title>
        <authorList>
            <person name="Corretto E."/>
        </authorList>
    </citation>
    <scope>NUCLEOTIDE SEQUENCE [LARGE SCALE GENOMIC DNA]</scope>
    <source>
        <strain evidence="4 5">ARN176</strain>
    </source>
</reference>
<accession>A0A0F0LCR7</accession>
<dbReference type="SUPFAM" id="SSF48403">
    <property type="entry name" value="Ankyrin repeat"/>
    <property type="match status" value="1"/>
</dbReference>
<dbReference type="PROSITE" id="PS50088">
    <property type="entry name" value="ANK_REPEAT"/>
    <property type="match status" value="1"/>
</dbReference>
<dbReference type="PANTHER" id="PTHR24201">
    <property type="entry name" value="ANK_REP_REGION DOMAIN-CONTAINING PROTEIN"/>
    <property type="match status" value="1"/>
</dbReference>
<dbReference type="Gene3D" id="1.25.40.20">
    <property type="entry name" value="Ankyrin repeat-containing domain"/>
    <property type="match status" value="1"/>
</dbReference>
<evidence type="ECO:0000313" key="4">
    <source>
        <dbReference type="EMBL" id="KJL31007.1"/>
    </source>
</evidence>
<keyword evidence="1" id="KW-0677">Repeat</keyword>
<dbReference type="Pfam" id="PF12796">
    <property type="entry name" value="Ank_2"/>
    <property type="match status" value="2"/>
</dbReference>
<keyword evidence="2 3" id="KW-0040">ANK repeat</keyword>
<evidence type="ECO:0000313" key="5">
    <source>
        <dbReference type="Proteomes" id="UP000033740"/>
    </source>
</evidence>
<dbReference type="PATRIC" id="fig|582680.6.peg.4042"/>
<dbReference type="InterPro" id="IPR036770">
    <property type="entry name" value="Ankyrin_rpt-contain_sf"/>
</dbReference>
<proteinExistence type="predicted"/>
<sequence length="202" mass="21491">MTASISADERYLAAAAAGDLDGVRTALAGGADRNAVDREEATAILHAARGGHLDVVRALIAEGVDIDAQDQTCSNPFLFGCITDDLALVRTMFEAGADLKRLTRMGGNGLTPSAEKGHLEVVRYLLENTRINVNLTNNLGWTALIETIILGDGGPVRQQIVELLLAHGAKPGMPDPWGTSPADLARERGYDEIVAILERHQA</sequence>
<dbReference type="RefSeq" id="WP_045273939.1">
    <property type="nucleotide sequence ID" value="NZ_JYIX01000040.1"/>
</dbReference>
<name>A0A0F0LCR7_9MICO</name>
<dbReference type="EMBL" id="JYIX01000040">
    <property type="protein sequence ID" value="KJL31007.1"/>
    <property type="molecule type" value="Genomic_DNA"/>
</dbReference>
<dbReference type="Proteomes" id="UP000033740">
    <property type="component" value="Unassembled WGS sequence"/>
</dbReference>
<dbReference type="InterPro" id="IPR002110">
    <property type="entry name" value="Ankyrin_rpt"/>
</dbReference>
<comment type="caution">
    <text evidence="4">The sequence shown here is derived from an EMBL/GenBank/DDBJ whole genome shotgun (WGS) entry which is preliminary data.</text>
</comment>
<keyword evidence="5" id="KW-1185">Reference proteome</keyword>
<dbReference type="STRING" id="582680.RS86_03953"/>
<protein>
    <submittedName>
        <fullName evidence="4">Ankyrin repeats (3 copies)</fullName>
    </submittedName>
</protein>
<evidence type="ECO:0000256" key="1">
    <source>
        <dbReference type="ARBA" id="ARBA00022737"/>
    </source>
</evidence>
<dbReference type="PROSITE" id="PS50297">
    <property type="entry name" value="ANK_REP_REGION"/>
    <property type="match status" value="1"/>
</dbReference>
<organism evidence="4 5">
    <name type="scientific">Microbacterium azadirachtae</name>
    <dbReference type="NCBI Taxonomy" id="582680"/>
    <lineage>
        <taxon>Bacteria</taxon>
        <taxon>Bacillati</taxon>
        <taxon>Actinomycetota</taxon>
        <taxon>Actinomycetes</taxon>
        <taxon>Micrococcales</taxon>
        <taxon>Microbacteriaceae</taxon>
        <taxon>Microbacterium</taxon>
    </lineage>
</organism>
<gene>
    <name evidence="4" type="ORF">RS86_03953</name>
</gene>
<feature type="repeat" description="ANK" evidence="3">
    <location>
        <begin position="39"/>
        <end position="71"/>
    </location>
</feature>
<evidence type="ECO:0000256" key="2">
    <source>
        <dbReference type="ARBA" id="ARBA00023043"/>
    </source>
</evidence>
<dbReference type="AlphaFoldDB" id="A0A0F0LCR7"/>
<dbReference type="SMART" id="SM00248">
    <property type="entry name" value="ANK"/>
    <property type="match status" value="4"/>
</dbReference>
<dbReference type="InterPro" id="IPR050776">
    <property type="entry name" value="Ank_Repeat/CDKN_Inhibitor"/>
</dbReference>
<dbReference type="PANTHER" id="PTHR24201:SF16">
    <property type="entry name" value="ANKYRIN-1-LIKE-RELATED"/>
    <property type="match status" value="1"/>
</dbReference>
<evidence type="ECO:0000256" key="3">
    <source>
        <dbReference type="PROSITE-ProRule" id="PRU00023"/>
    </source>
</evidence>